<evidence type="ECO:0000313" key="2">
    <source>
        <dbReference type="EMBL" id="PDH32284.1"/>
    </source>
</evidence>
<accession>A0A2A5W7K5</accession>
<comment type="caution">
    <text evidence="2">The sequence shown here is derived from an EMBL/GenBank/DDBJ whole genome shotgun (WGS) entry which is preliminary data.</text>
</comment>
<dbReference type="AlphaFoldDB" id="A0A2A5W7K5"/>
<dbReference type="EMBL" id="NTJZ01000019">
    <property type="protein sequence ID" value="PDH32284.1"/>
    <property type="molecule type" value="Genomic_DNA"/>
</dbReference>
<dbReference type="Proteomes" id="UP000219329">
    <property type="component" value="Unassembled WGS sequence"/>
</dbReference>
<gene>
    <name evidence="2" type="ORF">CNF02_12590</name>
</gene>
<evidence type="ECO:0000313" key="3">
    <source>
        <dbReference type="Proteomes" id="UP000219329"/>
    </source>
</evidence>
<proteinExistence type="predicted"/>
<evidence type="ECO:0000256" key="1">
    <source>
        <dbReference type="SAM" id="MobiDB-lite"/>
    </source>
</evidence>
<name>A0A2A5W7K5_9GAMM</name>
<sequence length="73" mass="7670">GVYPGPIDTDMTAGMEMGDKGSPEEVATNVFEGIANGEEDIFSDTFAIGFAKGLKADPKGIEKSIAAQFQTVR</sequence>
<feature type="non-terminal residue" evidence="2">
    <location>
        <position position="1"/>
    </location>
</feature>
<feature type="region of interest" description="Disordered" evidence="1">
    <location>
        <begin position="1"/>
        <end position="22"/>
    </location>
</feature>
<organism evidence="2 3">
    <name type="scientific">OM182 bacterium MED-G28</name>
    <dbReference type="NCBI Taxonomy" id="1986256"/>
    <lineage>
        <taxon>Bacteria</taxon>
        <taxon>Pseudomonadati</taxon>
        <taxon>Pseudomonadota</taxon>
        <taxon>Gammaproteobacteria</taxon>
        <taxon>OMG group</taxon>
        <taxon>OM182 clade</taxon>
    </lineage>
</organism>
<protein>
    <submittedName>
        <fullName evidence="2">Short-chain dehydrogenase</fullName>
    </submittedName>
</protein>
<reference evidence="2 3" key="1">
    <citation type="submission" date="2017-08" db="EMBL/GenBank/DDBJ databases">
        <title>Fine stratification of microbial communities through a metagenomic profile of the photic zone.</title>
        <authorList>
            <person name="Haro-Moreno J.M."/>
            <person name="Lopez-Perez M."/>
            <person name="De La Torre J."/>
            <person name="Picazo A."/>
            <person name="Camacho A."/>
            <person name="Rodriguez-Valera F."/>
        </authorList>
    </citation>
    <scope>NUCLEOTIDE SEQUENCE [LARGE SCALE GENOMIC DNA]</scope>
    <source>
        <strain evidence="2">MED-G28</strain>
    </source>
</reference>